<proteinExistence type="predicted"/>
<evidence type="ECO:0008006" key="3">
    <source>
        <dbReference type="Google" id="ProtNLM"/>
    </source>
</evidence>
<dbReference type="HOGENOM" id="CLU_1208367_0_0_5"/>
<name>A7IBU2_XANP2</name>
<organism evidence="1 2">
    <name type="scientific">Xanthobacter autotrophicus (strain ATCC BAA-1158 / Py2)</name>
    <dbReference type="NCBI Taxonomy" id="78245"/>
    <lineage>
        <taxon>Bacteria</taxon>
        <taxon>Pseudomonadati</taxon>
        <taxon>Pseudomonadota</taxon>
        <taxon>Alphaproteobacteria</taxon>
        <taxon>Hyphomicrobiales</taxon>
        <taxon>Xanthobacteraceae</taxon>
        <taxon>Xanthobacter</taxon>
    </lineage>
</organism>
<keyword evidence="2" id="KW-1185">Reference proteome</keyword>
<dbReference type="Proteomes" id="UP000002417">
    <property type="component" value="Chromosome"/>
</dbReference>
<reference evidence="1 2" key="1">
    <citation type="submission" date="2007-07" db="EMBL/GenBank/DDBJ databases">
        <title>Complete sequence of chromosome of Xanthobacter autotrophicus Py2.</title>
        <authorList>
            <consortium name="US DOE Joint Genome Institute"/>
            <person name="Copeland A."/>
            <person name="Lucas S."/>
            <person name="Lapidus A."/>
            <person name="Barry K."/>
            <person name="Glavina del Rio T."/>
            <person name="Hammon N."/>
            <person name="Israni S."/>
            <person name="Dalin E."/>
            <person name="Tice H."/>
            <person name="Pitluck S."/>
            <person name="Sims D."/>
            <person name="Brettin T."/>
            <person name="Bruce D."/>
            <person name="Detter J.C."/>
            <person name="Han C."/>
            <person name="Tapia R."/>
            <person name="Brainard J."/>
            <person name="Schmutz J."/>
            <person name="Larimer F."/>
            <person name="Land M."/>
            <person name="Hauser L."/>
            <person name="Kyrpides N."/>
            <person name="Kim E."/>
            <person name="Ensigns S.A."/>
            <person name="Richardson P."/>
        </authorList>
    </citation>
    <scope>NUCLEOTIDE SEQUENCE [LARGE SCALE GENOMIC DNA]</scope>
    <source>
        <strain evidence="2">ATCC BAA-1158 / Py2</strain>
    </source>
</reference>
<evidence type="ECO:0000313" key="2">
    <source>
        <dbReference type="Proteomes" id="UP000002417"/>
    </source>
</evidence>
<gene>
    <name evidence="1" type="ordered locus">Xaut_0227</name>
</gene>
<evidence type="ECO:0000313" key="1">
    <source>
        <dbReference type="EMBL" id="ABS65485.1"/>
    </source>
</evidence>
<dbReference type="OrthoDB" id="7557948at2"/>
<dbReference type="KEGG" id="xau:Xaut_0227"/>
<dbReference type="AlphaFoldDB" id="A7IBU2"/>
<sequence>MSKKADIFIIESLSPDDEGNGRFEGQVISHVARLHGKQPAYRYVRTRDAFEKAIKAFLRSDFRYLHISAHADREGIATTNQDEVSNRELAEMLGKRFADRRLFLSACSIVHEQMAADIIPATGCYSVVGPRQDIGFAEAAVFWPALYHLMFERDARAMSRATLATNLKKVAMLFDVEIGYYARSASRKSGFSTDILKG</sequence>
<accession>A7IBU2</accession>
<protein>
    <recommendedName>
        <fullName evidence="3">CHAT domain-containing protein</fullName>
    </recommendedName>
</protein>
<dbReference type="EMBL" id="CP000781">
    <property type="protein sequence ID" value="ABS65485.1"/>
    <property type="molecule type" value="Genomic_DNA"/>
</dbReference>
<dbReference type="eggNOG" id="COG4995">
    <property type="taxonomic scope" value="Bacteria"/>
</dbReference>
<dbReference type="STRING" id="78245.Xaut_0227"/>